<dbReference type="InterPro" id="IPR042936">
    <property type="entry name" value="Nhr-150"/>
</dbReference>
<sequence length="132" mass="15764">MFELSMEVKTDTKLLWRLCEMAFPEFEQLGKHDKTVLFFNFYTKWSILEMIIFAVKKNDPLSFFTPSGSITTSITKFYKQGKESLSEKDVERIFQPYWNYHLEQIIQPIAKMEYGNMENMALFGILLWDTEF</sequence>
<protein>
    <submittedName>
        <fullName evidence="5">NR LBD domain-containing protein</fullName>
    </submittedName>
</protein>
<keyword evidence="3" id="KW-0675">Receptor</keyword>
<dbReference type="InterPro" id="IPR035500">
    <property type="entry name" value="NHR-like_dom_sf"/>
</dbReference>
<dbReference type="Pfam" id="PF00104">
    <property type="entry name" value="Hormone_recep"/>
    <property type="match status" value="1"/>
</dbReference>
<dbReference type="EnsemblMetazoa" id="CJA41748.1">
    <property type="protein sequence ID" value="CJA41748.1"/>
    <property type="gene ID" value="WBGene00217596"/>
</dbReference>
<evidence type="ECO:0000256" key="2">
    <source>
        <dbReference type="ARBA" id="ARBA00023163"/>
    </source>
</evidence>
<dbReference type="Gene3D" id="1.10.565.10">
    <property type="entry name" value="Retinoid X Receptor"/>
    <property type="match status" value="1"/>
</dbReference>
<dbReference type="PANTHER" id="PTHR46800:SF3">
    <property type="entry name" value="NUCLEAR HORMONE RECEPTOR FAMILY"/>
    <property type="match status" value="1"/>
</dbReference>
<dbReference type="PANTHER" id="PTHR46800">
    <property type="entry name" value="NUCLEAR HORMONE RECEPTOR FAMILY-RELATED-RELATED"/>
    <property type="match status" value="1"/>
</dbReference>
<keyword evidence="1" id="KW-0805">Transcription regulation</keyword>
<evidence type="ECO:0000313" key="5">
    <source>
        <dbReference type="EnsemblMetazoa" id="CJA41748.1"/>
    </source>
</evidence>
<dbReference type="SUPFAM" id="SSF48508">
    <property type="entry name" value="Nuclear receptor ligand-binding domain"/>
    <property type="match status" value="1"/>
</dbReference>
<evidence type="ECO:0000259" key="4">
    <source>
        <dbReference type="Pfam" id="PF00104"/>
    </source>
</evidence>
<evidence type="ECO:0000256" key="1">
    <source>
        <dbReference type="ARBA" id="ARBA00023015"/>
    </source>
</evidence>
<dbReference type="AlphaFoldDB" id="A0A8R1IU51"/>
<keyword evidence="2" id="KW-0804">Transcription</keyword>
<reference evidence="6" key="1">
    <citation type="submission" date="2010-08" db="EMBL/GenBank/DDBJ databases">
        <authorList>
            <consortium name="Caenorhabditis japonica Sequencing Consortium"/>
            <person name="Wilson R.K."/>
        </authorList>
    </citation>
    <scope>NUCLEOTIDE SEQUENCE [LARGE SCALE GENOMIC DNA]</scope>
    <source>
        <strain evidence="6">DF5081</strain>
    </source>
</reference>
<reference evidence="5" key="2">
    <citation type="submission" date="2022-06" db="UniProtKB">
        <authorList>
            <consortium name="EnsemblMetazoa"/>
        </authorList>
    </citation>
    <scope>IDENTIFICATION</scope>
    <source>
        <strain evidence="5">DF5081</strain>
    </source>
</reference>
<evidence type="ECO:0000313" key="6">
    <source>
        <dbReference type="Proteomes" id="UP000005237"/>
    </source>
</evidence>
<accession>A0A8R1IU51</accession>
<dbReference type="Proteomes" id="UP000005237">
    <property type="component" value="Unassembled WGS sequence"/>
</dbReference>
<name>A0A8R1IU51_CAEJA</name>
<dbReference type="InterPro" id="IPR000536">
    <property type="entry name" value="Nucl_hrmn_rcpt_lig-bd"/>
</dbReference>
<organism evidence="5 6">
    <name type="scientific">Caenorhabditis japonica</name>
    <dbReference type="NCBI Taxonomy" id="281687"/>
    <lineage>
        <taxon>Eukaryota</taxon>
        <taxon>Metazoa</taxon>
        <taxon>Ecdysozoa</taxon>
        <taxon>Nematoda</taxon>
        <taxon>Chromadorea</taxon>
        <taxon>Rhabditida</taxon>
        <taxon>Rhabditina</taxon>
        <taxon>Rhabditomorpha</taxon>
        <taxon>Rhabditoidea</taxon>
        <taxon>Rhabditidae</taxon>
        <taxon>Peloderinae</taxon>
        <taxon>Caenorhabditis</taxon>
    </lineage>
</organism>
<feature type="domain" description="NR LBD" evidence="4">
    <location>
        <begin position="21"/>
        <end position="129"/>
    </location>
</feature>
<evidence type="ECO:0000256" key="3">
    <source>
        <dbReference type="ARBA" id="ARBA00023170"/>
    </source>
</evidence>
<proteinExistence type="predicted"/>
<keyword evidence="6" id="KW-1185">Reference proteome</keyword>